<proteinExistence type="predicted"/>
<feature type="transmembrane region" description="Helical" evidence="1">
    <location>
        <begin position="22"/>
        <end position="46"/>
    </location>
</feature>
<protein>
    <submittedName>
        <fullName evidence="2">Uncharacterized protein</fullName>
    </submittedName>
</protein>
<accession>A0ABD2XZV3</accession>
<evidence type="ECO:0000313" key="2">
    <source>
        <dbReference type="EMBL" id="KAL3499008.1"/>
    </source>
</evidence>
<sequence>MGYSPQSPSLPHLYSQELQLKLYQAFIFSIPILFSIILFLLFYLFYLKKRVSTMSAPSANLPRTPNEAALVGSSEPMDVPEILKENLPVILFDEHTKAREALCSVATATKNSNTNPLASGNNLLRPDTENFNQSPRIVYAEQQEQLSIVVTRVEDCTGEHHMVPSEGSSGSSASICIDNGQNDLQAESVIICIQSSNT</sequence>
<gene>
    <name evidence="2" type="ORF">ACH5RR_041740</name>
</gene>
<comment type="caution">
    <text evidence="2">The sequence shown here is derived from an EMBL/GenBank/DDBJ whole genome shotgun (WGS) entry which is preliminary data.</text>
</comment>
<evidence type="ECO:0000256" key="1">
    <source>
        <dbReference type="SAM" id="Phobius"/>
    </source>
</evidence>
<dbReference type="Proteomes" id="UP001630127">
    <property type="component" value="Unassembled WGS sequence"/>
</dbReference>
<evidence type="ECO:0000313" key="3">
    <source>
        <dbReference type="Proteomes" id="UP001630127"/>
    </source>
</evidence>
<keyword evidence="1" id="KW-0812">Transmembrane</keyword>
<name>A0ABD2XZV3_9GENT</name>
<dbReference type="AlphaFoldDB" id="A0ABD2XZV3"/>
<organism evidence="2 3">
    <name type="scientific">Cinchona calisaya</name>
    <dbReference type="NCBI Taxonomy" id="153742"/>
    <lineage>
        <taxon>Eukaryota</taxon>
        <taxon>Viridiplantae</taxon>
        <taxon>Streptophyta</taxon>
        <taxon>Embryophyta</taxon>
        <taxon>Tracheophyta</taxon>
        <taxon>Spermatophyta</taxon>
        <taxon>Magnoliopsida</taxon>
        <taxon>eudicotyledons</taxon>
        <taxon>Gunneridae</taxon>
        <taxon>Pentapetalae</taxon>
        <taxon>asterids</taxon>
        <taxon>lamiids</taxon>
        <taxon>Gentianales</taxon>
        <taxon>Rubiaceae</taxon>
        <taxon>Cinchonoideae</taxon>
        <taxon>Cinchoneae</taxon>
        <taxon>Cinchona</taxon>
    </lineage>
</organism>
<reference evidence="2 3" key="1">
    <citation type="submission" date="2024-11" db="EMBL/GenBank/DDBJ databases">
        <title>A near-complete genome assembly of Cinchona calisaya.</title>
        <authorList>
            <person name="Lian D.C."/>
            <person name="Zhao X.W."/>
            <person name="Wei L."/>
        </authorList>
    </citation>
    <scope>NUCLEOTIDE SEQUENCE [LARGE SCALE GENOMIC DNA]</scope>
    <source>
        <tissue evidence="2">Nenye</tissue>
    </source>
</reference>
<keyword evidence="1" id="KW-0472">Membrane</keyword>
<dbReference type="EMBL" id="JBJUIK010000017">
    <property type="protein sequence ID" value="KAL3499008.1"/>
    <property type="molecule type" value="Genomic_DNA"/>
</dbReference>
<keyword evidence="3" id="KW-1185">Reference proteome</keyword>
<keyword evidence="1" id="KW-1133">Transmembrane helix</keyword>